<dbReference type="GO" id="GO:0003998">
    <property type="term" value="F:acylphosphatase activity"/>
    <property type="evidence" value="ECO:0007669"/>
    <property type="project" value="UniProtKB-EC"/>
</dbReference>
<dbReference type="PANTHER" id="PTHR42959:SF1">
    <property type="entry name" value="CARBAMOYLTRANSFERASE HYPF"/>
    <property type="match status" value="1"/>
</dbReference>
<evidence type="ECO:0000259" key="2">
    <source>
        <dbReference type="PROSITE" id="PS51160"/>
    </source>
</evidence>
<dbReference type="GO" id="GO:0008270">
    <property type="term" value="F:zinc ion binding"/>
    <property type="evidence" value="ECO:0007669"/>
    <property type="project" value="InterPro"/>
</dbReference>
<dbReference type="Gene3D" id="3.30.110.120">
    <property type="match status" value="1"/>
</dbReference>
<feature type="active site" evidence="1">
    <location>
        <position position="18"/>
    </location>
</feature>
<dbReference type="PROSITE" id="PS00150">
    <property type="entry name" value="ACYLPHOSPHATASE_1"/>
    <property type="match status" value="1"/>
</dbReference>
<dbReference type="SUPFAM" id="SSF54975">
    <property type="entry name" value="Acylphosphatase/BLUF domain-like"/>
    <property type="match status" value="1"/>
</dbReference>
<feature type="active site" evidence="1">
    <location>
        <position position="36"/>
    </location>
</feature>
<dbReference type="GO" id="GO:0003725">
    <property type="term" value="F:double-stranded RNA binding"/>
    <property type="evidence" value="ECO:0007669"/>
    <property type="project" value="InterPro"/>
</dbReference>
<dbReference type="InterPro" id="IPR017968">
    <property type="entry name" value="Acylphosphatase_CS"/>
</dbReference>
<dbReference type="PROSITE" id="PS51160">
    <property type="entry name" value="ACYLPHOSPHATASE_3"/>
    <property type="match status" value="1"/>
</dbReference>
<dbReference type="Proteomes" id="UP000255508">
    <property type="component" value="Unassembled WGS sequence"/>
</dbReference>
<dbReference type="InterPro" id="IPR001792">
    <property type="entry name" value="Acylphosphatase-like_dom"/>
</dbReference>
<reference evidence="4 5" key="1">
    <citation type="journal article" date="2018" name="ISME J.">
        <title>Endosymbiont genomes yield clues of tubeworm success.</title>
        <authorList>
            <person name="Li Y."/>
            <person name="Liles M.R."/>
            <person name="Halanych K.M."/>
        </authorList>
    </citation>
    <scope>NUCLEOTIDE SEQUENCE [LARGE SCALE GENOMIC DNA]</scope>
    <source>
        <strain evidence="4">A1422</strain>
    </source>
</reference>
<organism evidence="4 5">
    <name type="scientific">endosymbiont of Lamellibrachia luymesi</name>
    <dbReference type="NCBI Taxonomy" id="2200907"/>
    <lineage>
        <taxon>Bacteria</taxon>
        <taxon>Pseudomonadati</taxon>
        <taxon>Pseudomonadota</taxon>
        <taxon>Gammaproteobacteria</taxon>
        <taxon>sulfur-oxidizing symbionts</taxon>
    </lineage>
</organism>
<evidence type="ECO:0000256" key="1">
    <source>
        <dbReference type="PROSITE-ProRule" id="PRU00520"/>
    </source>
</evidence>
<name>A0A370DVN0_9GAMM</name>
<dbReference type="GO" id="GO:0051604">
    <property type="term" value="P:protein maturation"/>
    <property type="evidence" value="ECO:0007669"/>
    <property type="project" value="TreeGrafter"/>
</dbReference>
<protein>
    <recommendedName>
        <fullName evidence="1">acylphosphatase</fullName>
        <ecNumber evidence="1">3.6.1.7</ecNumber>
    </recommendedName>
</protein>
<proteinExistence type="predicted"/>
<gene>
    <name evidence="4" type="ORF">DIZ79_11320</name>
</gene>
<dbReference type="GO" id="GO:0016743">
    <property type="term" value="F:carboxyl- or carbamoyltransferase activity"/>
    <property type="evidence" value="ECO:0007669"/>
    <property type="project" value="TreeGrafter"/>
</dbReference>
<dbReference type="InterPro" id="IPR011125">
    <property type="entry name" value="Znf_HypF"/>
</dbReference>
<sequence>MFAEKIRVRGLVQGVGFRPTVWRVANECGLSGYVYNDSEGVLIRIWGEQSACDRFCRQLLEESPPLARIDSLEREPSATDNGPAGFTITGSREGEVHTGVVPDAATCPACRAEIFDPADRRYRYPFTNCTHCGPRLTIVEGIPNDRKNTSMRHFPMCPACEGEYADPANRRFHAQPNACPVCGPAVWIEASDGQKIEVASMERPDPIEEVSQRLANGEIVAIKGVGGFHLACDATNGAAVTRLRQRKGRFHKPFALMARDLAVIRKYALVDEDAAGVLDSPAAPILLLDEAASRRKIDP</sequence>
<dbReference type="SUPFAM" id="SSF55821">
    <property type="entry name" value="YrdC/RibB"/>
    <property type="match status" value="1"/>
</dbReference>
<dbReference type="Pfam" id="PF01300">
    <property type="entry name" value="Sua5_yciO_yrdC"/>
    <property type="match status" value="1"/>
</dbReference>
<dbReference type="AlphaFoldDB" id="A0A370DVN0"/>
<dbReference type="InterPro" id="IPR051060">
    <property type="entry name" value="Carbamoyltrans_HypF-like"/>
</dbReference>
<dbReference type="EC" id="3.6.1.7" evidence="1"/>
<comment type="caution">
    <text evidence="4">The sequence shown here is derived from an EMBL/GenBank/DDBJ whole genome shotgun (WGS) entry which is preliminary data.</text>
</comment>
<dbReference type="InterPro" id="IPR006070">
    <property type="entry name" value="Sua5-like_dom"/>
</dbReference>
<evidence type="ECO:0000313" key="5">
    <source>
        <dbReference type="Proteomes" id="UP000255508"/>
    </source>
</evidence>
<dbReference type="Pfam" id="PF07503">
    <property type="entry name" value="zf-HYPF"/>
    <property type="match status" value="2"/>
</dbReference>
<dbReference type="InterPro" id="IPR017945">
    <property type="entry name" value="DHBP_synth_RibB-like_a/b_dom"/>
</dbReference>
<evidence type="ECO:0000259" key="3">
    <source>
        <dbReference type="PROSITE" id="PS51163"/>
    </source>
</evidence>
<dbReference type="PANTHER" id="PTHR42959">
    <property type="entry name" value="CARBAMOYLTRANSFERASE"/>
    <property type="match status" value="1"/>
</dbReference>
<dbReference type="Gene3D" id="3.90.870.50">
    <property type="match status" value="1"/>
</dbReference>
<dbReference type="EMBL" id="QFXD01000205">
    <property type="protein sequence ID" value="RDH89680.1"/>
    <property type="molecule type" value="Genomic_DNA"/>
</dbReference>
<evidence type="ECO:0000313" key="4">
    <source>
        <dbReference type="EMBL" id="RDH89680.1"/>
    </source>
</evidence>
<keyword evidence="1" id="KW-0378">Hydrolase</keyword>
<dbReference type="PROSITE" id="PS51163">
    <property type="entry name" value="YRDC"/>
    <property type="match status" value="1"/>
</dbReference>
<feature type="domain" description="Acylphosphatase-like" evidence="2">
    <location>
        <begin position="3"/>
        <end position="90"/>
    </location>
</feature>
<dbReference type="Pfam" id="PF00708">
    <property type="entry name" value="Acylphosphatase"/>
    <property type="match status" value="1"/>
</dbReference>
<dbReference type="InterPro" id="IPR036046">
    <property type="entry name" value="Acylphosphatase-like_dom_sf"/>
</dbReference>
<feature type="domain" description="YrdC-like" evidence="3">
    <location>
        <begin position="204"/>
        <end position="299"/>
    </location>
</feature>
<accession>A0A370DVN0</accession>
<comment type="catalytic activity">
    <reaction evidence="1">
        <text>an acyl phosphate + H2O = a carboxylate + phosphate + H(+)</text>
        <dbReference type="Rhea" id="RHEA:14965"/>
        <dbReference type="ChEBI" id="CHEBI:15377"/>
        <dbReference type="ChEBI" id="CHEBI:15378"/>
        <dbReference type="ChEBI" id="CHEBI:29067"/>
        <dbReference type="ChEBI" id="CHEBI:43474"/>
        <dbReference type="ChEBI" id="CHEBI:59918"/>
        <dbReference type="EC" id="3.6.1.7"/>
    </reaction>
</comment>